<gene>
    <name evidence="1" type="ORF">LEA_00495</name>
</gene>
<protein>
    <submittedName>
        <fullName evidence="1">Stage III sporulation protein AB (SB)</fullName>
    </submittedName>
</protein>
<evidence type="ECO:0000313" key="1">
    <source>
        <dbReference type="EMBL" id="EKC81288.1"/>
    </source>
</evidence>
<organism evidence="1">
    <name type="scientific">human gut metagenome</name>
    <dbReference type="NCBI Taxonomy" id="408170"/>
    <lineage>
        <taxon>unclassified sequences</taxon>
        <taxon>metagenomes</taxon>
        <taxon>organismal metagenomes</taxon>
    </lineage>
</organism>
<accession>K1UGJ5</accession>
<proteinExistence type="predicted"/>
<feature type="non-terminal residue" evidence="1">
    <location>
        <position position="63"/>
    </location>
</feature>
<name>K1UGJ5_9ZZZZ</name>
<sequence length="63" mass="6930">MNGMTGIVIFLLTTLSGGATGMYFSGRLSERCRVINSYISLVQSMNCYIGFSGYKLAEFSERS</sequence>
<dbReference type="AlphaFoldDB" id="K1UGJ5"/>
<reference evidence="1" key="1">
    <citation type="journal article" date="2013" name="Environ. Microbiol.">
        <title>Microbiota from the distal guts of lean and obese adolescents exhibit partial functional redundancy besides clear differences in community structure.</title>
        <authorList>
            <person name="Ferrer M."/>
            <person name="Ruiz A."/>
            <person name="Lanza F."/>
            <person name="Haange S.B."/>
            <person name="Oberbach A."/>
            <person name="Till H."/>
            <person name="Bargiela R."/>
            <person name="Campoy C."/>
            <person name="Segura M.T."/>
            <person name="Richter M."/>
            <person name="von Bergen M."/>
            <person name="Seifert J."/>
            <person name="Suarez A."/>
        </authorList>
    </citation>
    <scope>NUCLEOTIDE SEQUENCE</scope>
</reference>
<comment type="caution">
    <text evidence="1">The sequence shown here is derived from an EMBL/GenBank/DDBJ whole genome shotgun (WGS) entry which is preliminary data.</text>
</comment>
<dbReference type="EMBL" id="AJWY01000359">
    <property type="protein sequence ID" value="EKC81288.1"/>
    <property type="molecule type" value="Genomic_DNA"/>
</dbReference>